<evidence type="ECO:0000256" key="4">
    <source>
        <dbReference type="ARBA" id="ARBA00022679"/>
    </source>
</evidence>
<comment type="function">
    <text evidence="10">Sigma factors are initiation factors that promote the attachment of RNA polymerase to specific initiation sites and are then released.</text>
</comment>
<evidence type="ECO:0000313" key="14">
    <source>
        <dbReference type="Proteomes" id="UP000318359"/>
    </source>
</evidence>
<keyword evidence="8 10" id="KW-0238">DNA-binding</keyword>
<dbReference type="NCBIfam" id="TIGR02395">
    <property type="entry name" value="rpoN_sigma"/>
    <property type="match status" value="1"/>
</dbReference>
<dbReference type="PROSITE" id="PS50044">
    <property type="entry name" value="SIGMA54_3"/>
    <property type="match status" value="1"/>
</dbReference>
<dbReference type="InterPro" id="IPR007634">
    <property type="entry name" value="RNA_pol_sigma_54_DNA-bd"/>
</dbReference>
<evidence type="ECO:0000256" key="9">
    <source>
        <dbReference type="ARBA" id="ARBA00023163"/>
    </source>
</evidence>
<dbReference type="AlphaFoldDB" id="A0A520M4M8"/>
<dbReference type="PANTHER" id="PTHR32248">
    <property type="entry name" value="RNA POLYMERASE SIGMA-54 FACTOR"/>
    <property type="match status" value="1"/>
</dbReference>
<dbReference type="EMBL" id="SHBM01000055">
    <property type="protein sequence ID" value="RZO16175.1"/>
    <property type="molecule type" value="Genomic_DNA"/>
</dbReference>
<sequence>MAISLIREFSQKQKIALTPQLKKSIDLLQLSRNEIIQKINHEIEANPFLEKSPDDLIETFENSQSSSSDYQKDIVINETLRGNLLNQLNDLNLNDNEGAIARSIIDSLDESGALIDDISDIEVILKYKFSYSEIENVLKTIIQNLEPYGVGFRDIKETILIQLKKREIDPGLFTIAQKIIDGNFVGNIYSIKEKLSESYNKDLIEKSIELIKSCDLAPGLDFGSTIYIEPDLVVENSNQVRKVNFINDKFPVINIDHQLVKSVKQELKNKPNKELSEKIKDAKWFLKAIKKRNETVLRVGEIICNKQFAFFEDELLEIKPLTNKEIAKQLGVHPSTVSRILRSKYIQTPRGIIPLKSLLISSVSKTRNVTPIQLMETIKLAIQNEKSKLSDQDIATLLNKRGYNLARRTISKYRLKMNIPSSRKR</sequence>
<dbReference type="Proteomes" id="UP000318359">
    <property type="component" value="Unassembled WGS sequence"/>
</dbReference>
<dbReference type="PANTHER" id="PTHR32248:SF4">
    <property type="entry name" value="RNA POLYMERASE SIGMA-54 FACTOR"/>
    <property type="match status" value="1"/>
</dbReference>
<keyword evidence="9 10" id="KW-0804">Transcription</keyword>
<keyword evidence="4 10" id="KW-0808">Transferase</keyword>
<evidence type="ECO:0000256" key="1">
    <source>
        <dbReference type="ARBA" id="ARBA00008798"/>
    </source>
</evidence>
<dbReference type="GO" id="GO:0006352">
    <property type="term" value="P:DNA-templated transcription initiation"/>
    <property type="evidence" value="ECO:0007669"/>
    <property type="project" value="InterPro"/>
</dbReference>
<dbReference type="InterPro" id="IPR007046">
    <property type="entry name" value="RNA_pol_sigma_54_core-bd"/>
</dbReference>
<name>A0A520M4M8_9GAMM</name>
<dbReference type="Gene3D" id="1.10.10.60">
    <property type="entry name" value="Homeodomain-like"/>
    <property type="match status" value="1"/>
</dbReference>
<evidence type="ECO:0000313" key="13">
    <source>
        <dbReference type="EMBL" id="RZO16175.1"/>
    </source>
</evidence>
<dbReference type="PIRSF" id="PIRSF000774">
    <property type="entry name" value="RpoN"/>
    <property type="match status" value="1"/>
</dbReference>
<evidence type="ECO:0000256" key="7">
    <source>
        <dbReference type="ARBA" id="ARBA00023082"/>
    </source>
</evidence>
<dbReference type="Pfam" id="PF04963">
    <property type="entry name" value="Sigma54_CBD"/>
    <property type="match status" value="1"/>
</dbReference>
<feature type="domain" description="RNA polymerase sigma factor 54 core-binding" evidence="12">
    <location>
        <begin position="76"/>
        <end position="257"/>
    </location>
</feature>
<feature type="domain" description="RNA polymerase sigma factor 54 DNA-binding" evidence="11">
    <location>
        <begin position="273"/>
        <end position="425"/>
    </location>
</feature>
<evidence type="ECO:0000259" key="12">
    <source>
        <dbReference type="Pfam" id="PF04963"/>
    </source>
</evidence>
<gene>
    <name evidence="13" type="primary">rpoN</name>
    <name evidence="13" type="ORF">EVB00_03295</name>
</gene>
<dbReference type="InterPro" id="IPR000394">
    <property type="entry name" value="RNA_pol_sigma_54"/>
</dbReference>
<evidence type="ECO:0000256" key="8">
    <source>
        <dbReference type="ARBA" id="ARBA00023125"/>
    </source>
</evidence>
<dbReference type="GO" id="GO:0000428">
    <property type="term" value="C:DNA-directed RNA polymerase complex"/>
    <property type="evidence" value="ECO:0007669"/>
    <property type="project" value="UniProtKB-KW"/>
</dbReference>
<accession>A0A520M4M8</accession>
<evidence type="ECO:0000256" key="3">
    <source>
        <dbReference type="ARBA" id="ARBA00022478"/>
    </source>
</evidence>
<keyword evidence="7 10" id="KW-0731">Sigma factor</keyword>
<evidence type="ECO:0000259" key="11">
    <source>
        <dbReference type="Pfam" id="PF04552"/>
    </source>
</evidence>
<dbReference type="Gene3D" id="1.10.10.1330">
    <property type="entry name" value="RNA polymerase sigma-54 factor, core-binding domain"/>
    <property type="match status" value="1"/>
</dbReference>
<dbReference type="GO" id="GO:0016779">
    <property type="term" value="F:nucleotidyltransferase activity"/>
    <property type="evidence" value="ECO:0007669"/>
    <property type="project" value="UniProtKB-KW"/>
</dbReference>
<dbReference type="GO" id="GO:0001216">
    <property type="term" value="F:DNA-binding transcription activator activity"/>
    <property type="evidence" value="ECO:0007669"/>
    <property type="project" value="InterPro"/>
</dbReference>
<dbReference type="InterPro" id="IPR038709">
    <property type="entry name" value="RpoN_core-bd_sf"/>
</dbReference>
<dbReference type="PRINTS" id="PR00045">
    <property type="entry name" value="SIGMA54FCT"/>
</dbReference>
<comment type="caution">
    <text evidence="13">The sequence shown here is derived from an EMBL/GenBank/DDBJ whole genome shotgun (WGS) entry which is preliminary data.</text>
</comment>
<protein>
    <recommendedName>
        <fullName evidence="2 10">RNA polymerase sigma-54 factor</fullName>
    </recommendedName>
</protein>
<comment type="similarity">
    <text evidence="1 10">Belongs to the sigma-54 factor family.</text>
</comment>
<organism evidence="13 14">
    <name type="scientific">SAR86 cluster bacterium</name>
    <dbReference type="NCBI Taxonomy" id="2030880"/>
    <lineage>
        <taxon>Bacteria</taxon>
        <taxon>Pseudomonadati</taxon>
        <taxon>Pseudomonadota</taxon>
        <taxon>Gammaproteobacteria</taxon>
        <taxon>SAR86 cluster</taxon>
    </lineage>
</organism>
<dbReference type="GO" id="GO:0016987">
    <property type="term" value="F:sigma factor activity"/>
    <property type="evidence" value="ECO:0007669"/>
    <property type="project" value="UniProtKB-KW"/>
</dbReference>
<evidence type="ECO:0000256" key="5">
    <source>
        <dbReference type="ARBA" id="ARBA00022695"/>
    </source>
</evidence>
<evidence type="ECO:0000256" key="2">
    <source>
        <dbReference type="ARBA" id="ARBA00019942"/>
    </source>
</evidence>
<keyword evidence="5 10" id="KW-0548">Nucleotidyltransferase</keyword>
<dbReference type="GO" id="GO:0003677">
    <property type="term" value="F:DNA binding"/>
    <property type="evidence" value="ECO:0007669"/>
    <property type="project" value="UniProtKB-KW"/>
</dbReference>
<dbReference type="Pfam" id="PF00309">
    <property type="entry name" value="Sigma54_AID"/>
    <property type="match status" value="1"/>
</dbReference>
<keyword evidence="3 10" id="KW-0240">DNA-directed RNA polymerase</keyword>
<reference evidence="13 14" key="1">
    <citation type="submission" date="2019-02" db="EMBL/GenBank/DDBJ databases">
        <title>Prokaryotic population dynamics and viral predation in marine succession experiment using metagenomics: the confinement effect.</title>
        <authorList>
            <person name="Haro-Moreno J.M."/>
            <person name="Rodriguez-Valera F."/>
            <person name="Lopez-Perez M."/>
        </authorList>
    </citation>
    <scope>NUCLEOTIDE SEQUENCE [LARGE SCALE GENOMIC DNA]</scope>
    <source>
        <strain evidence="13">MED-G167</strain>
    </source>
</reference>
<dbReference type="Pfam" id="PF04552">
    <property type="entry name" value="Sigma54_DBD"/>
    <property type="match status" value="1"/>
</dbReference>
<evidence type="ECO:0000256" key="10">
    <source>
        <dbReference type="PIRNR" id="PIRNR000774"/>
    </source>
</evidence>
<proteinExistence type="inferred from homology"/>
<keyword evidence="6 10" id="KW-0805">Transcription regulation</keyword>
<evidence type="ECO:0000256" key="6">
    <source>
        <dbReference type="ARBA" id="ARBA00023015"/>
    </source>
</evidence>